<organism evidence="13 14">
    <name type="scientific">Tolypocladium paradoxum</name>
    <dbReference type="NCBI Taxonomy" id="94208"/>
    <lineage>
        <taxon>Eukaryota</taxon>
        <taxon>Fungi</taxon>
        <taxon>Dikarya</taxon>
        <taxon>Ascomycota</taxon>
        <taxon>Pezizomycotina</taxon>
        <taxon>Sordariomycetes</taxon>
        <taxon>Hypocreomycetidae</taxon>
        <taxon>Hypocreales</taxon>
        <taxon>Ophiocordycipitaceae</taxon>
        <taxon>Tolypocladium</taxon>
    </lineage>
</organism>
<feature type="chain" id="PRO_5015404233" description="Protein BIG1" evidence="11">
    <location>
        <begin position="19"/>
        <end position="272"/>
    </location>
</feature>
<sequence length="272" mass="29513">MRLQILAGALALPGAAFALSDSSPWVLLSTSKFQDASNRNQIQTSAEVLRHTKEILATCPTDRYLVVTQPGVHAADLRGADGCSMPHLCRAVEDPRVRSRYTVSEVVGDVTNAGMAGYIKAACAKKNKAIAVDEVGLASPSSQDRAGTLSENDAILASSLEATTKSDSYTILLFSTPAEPAYEPEFIDSLHLDLKRDMQGMPARRQENKTQRDTRPLFEKYQFFTPGIFMGLIVAIILLSILFVGLKALSSLEVSYGAFEKEMGPAAQKKQQ</sequence>
<name>A0A2S4KUY9_9HYPO</name>
<evidence type="ECO:0000256" key="2">
    <source>
        <dbReference type="ARBA" id="ARBA00008203"/>
    </source>
</evidence>
<proteinExistence type="inferred from homology"/>
<keyword evidence="8 10" id="KW-0472">Membrane</keyword>
<feature type="signal peptide" evidence="11">
    <location>
        <begin position="1"/>
        <end position="18"/>
    </location>
</feature>
<dbReference type="GO" id="GO:0009272">
    <property type="term" value="P:fungal-type cell wall biogenesis"/>
    <property type="evidence" value="ECO:0007669"/>
    <property type="project" value="TreeGrafter"/>
</dbReference>
<evidence type="ECO:0000256" key="3">
    <source>
        <dbReference type="ARBA" id="ARBA00022089"/>
    </source>
</evidence>
<reference evidence="13 14" key="1">
    <citation type="submission" date="2018-01" db="EMBL/GenBank/DDBJ databases">
        <title>Harnessing the power of phylogenomics to disentangle the directionality and signatures of interkingdom host jumping in the parasitic fungal genus Tolypocladium.</title>
        <authorList>
            <person name="Quandt C.A."/>
            <person name="Patterson W."/>
            <person name="Spatafora J.W."/>
        </authorList>
    </citation>
    <scope>NUCLEOTIDE SEQUENCE [LARGE SCALE GENOMIC DNA]</scope>
    <source>
        <strain evidence="13 14">NRBC 100945</strain>
    </source>
</reference>
<dbReference type="Pfam" id="PF20520">
    <property type="entry name" value="Ac45-VOA1_TM"/>
    <property type="match status" value="1"/>
</dbReference>
<keyword evidence="6" id="KW-0256">Endoplasmic reticulum</keyword>
<evidence type="ECO:0000259" key="12">
    <source>
        <dbReference type="Pfam" id="PF20520"/>
    </source>
</evidence>
<dbReference type="PANTHER" id="PTHR28285:SF1">
    <property type="entry name" value="PROTEIN BIG1"/>
    <property type="match status" value="1"/>
</dbReference>
<evidence type="ECO:0000256" key="11">
    <source>
        <dbReference type="SAM" id="SignalP"/>
    </source>
</evidence>
<evidence type="ECO:0000256" key="8">
    <source>
        <dbReference type="ARBA" id="ARBA00023136"/>
    </source>
</evidence>
<comment type="caution">
    <text evidence="13">The sequence shown here is derived from an EMBL/GenBank/DDBJ whole genome shotgun (WGS) entry which is preliminary data.</text>
</comment>
<evidence type="ECO:0000256" key="5">
    <source>
        <dbReference type="ARBA" id="ARBA00022729"/>
    </source>
</evidence>
<comment type="subcellular location">
    <subcellularLocation>
        <location evidence="1">Endoplasmic reticulum membrane</location>
        <topology evidence="1">Single-pass type I membrane protein</topology>
    </subcellularLocation>
</comment>
<dbReference type="InterPro" id="IPR037654">
    <property type="entry name" value="Big1"/>
</dbReference>
<evidence type="ECO:0000313" key="14">
    <source>
        <dbReference type="Proteomes" id="UP000237481"/>
    </source>
</evidence>
<keyword evidence="4 10" id="KW-0812">Transmembrane</keyword>
<keyword evidence="9" id="KW-0961">Cell wall biogenesis/degradation</keyword>
<feature type="domain" description="V-type proton ATPase subunit S1/VOA1 transmembrane" evidence="12">
    <location>
        <begin position="222"/>
        <end position="261"/>
    </location>
</feature>
<comment type="similarity">
    <text evidence="2">Belongs to the BIG1 family.</text>
</comment>
<evidence type="ECO:0000313" key="13">
    <source>
        <dbReference type="EMBL" id="POR33971.1"/>
    </source>
</evidence>
<evidence type="ECO:0000256" key="4">
    <source>
        <dbReference type="ARBA" id="ARBA00022692"/>
    </source>
</evidence>
<dbReference type="EMBL" id="PKSG01000596">
    <property type="protein sequence ID" value="POR33971.1"/>
    <property type="molecule type" value="Genomic_DNA"/>
</dbReference>
<keyword evidence="7 10" id="KW-1133">Transmembrane helix</keyword>
<keyword evidence="5 11" id="KW-0732">Signal</keyword>
<dbReference type="InterPro" id="IPR046756">
    <property type="entry name" value="VAS1/VOA1_TM"/>
</dbReference>
<evidence type="ECO:0000256" key="7">
    <source>
        <dbReference type="ARBA" id="ARBA00022989"/>
    </source>
</evidence>
<protein>
    <recommendedName>
        <fullName evidence="3">Protein BIG1</fullName>
    </recommendedName>
</protein>
<evidence type="ECO:0000256" key="9">
    <source>
        <dbReference type="ARBA" id="ARBA00023316"/>
    </source>
</evidence>
<feature type="transmembrane region" description="Helical" evidence="10">
    <location>
        <begin position="223"/>
        <end position="246"/>
    </location>
</feature>
<gene>
    <name evidence="13" type="ORF">TPAR_05834</name>
</gene>
<keyword evidence="14" id="KW-1185">Reference proteome</keyword>
<dbReference type="AlphaFoldDB" id="A0A2S4KUY9"/>
<evidence type="ECO:0000256" key="6">
    <source>
        <dbReference type="ARBA" id="ARBA00022824"/>
    </source>
</evidence>
<dbReference type="GO" id="GO:0005789">
    <property type="term" value="C:endoplasmic reticulum membrane"/>
    <property type="evidence" value="ECO:0007669"/>
    <property type="project" value="UniProtKB-SubCell"/>
</dbReference>
<dbReference type="OrthoDB" id="9985059at2759"/>
<accession>A0A2S4KUY9</accession>
<dbReference type="Proteomes" id="UP000237481">
    <property type="component" value="Unassembled WGS sequence"/>
</dbReference>
<evidence type="ECO:0000256" key="1">
    <source>
        <dbReference type="ARBA" id="ARBA00004115"/>
    </source>
</evidence>
<dbReference type="PANTHER" id="PTHR28285">
    <property type="entry name" value="PROTEIN BIG1"/>
    <property type="match status" value="1"/>
</dbReference>
<dbReference type="GO" id="GO:0006078">
    <property type="term" value="P:(1-&gt;6)-beta-D-glucan biosynthetic process"/>
    <property type="evidence" value="ECO:0007669"/>
    <property type="project" value="TreeGrafter"/>
</dbReference>
<dbReference type="STRING" id="94208.A0A2S4KUY9"/>
<evidence type="ECO:0000256" key="10">
    <source>
        <dbReference type="SAM" id="Phobius"/>
    </source>
</evidence>
<dbReference type="GO" id="GO:0071555">
    <property type="term" value="P:cell wall organization"/>
    <property type="evidence" value="ECO:0007669"/>
    <property type="project" value="UniProtKB-KW"/>
</dbReference>